<gene>
    <name evidence="2" type="ORF">OIU79_027003</name>
</gene>
<feature type="region of interest" description="Disordered" evidence="1">
    <location>
        <begin position="28"/>
        <end position="78"/>
    </location>
</feature>
<evidence type="ECO:0000313" key="2">
    <source>
        <dbReference type="EMBL" id="KAJ6754293.1"/>
    </source>
</evidence>
<organism evidence="2 3">
    <name type="scientific">Salix purpurea</name>
    <name type="common">Purple osier willow</name>
    <dbReference type="NCBI Taxonomy" id="77065"/>
    <lineage>
        <taxon>Eukaryota</taxon>
        <taxon>Viridiplantae</taxon>
        <taxon>Streptophyta</taxon>
        <taxon>Embryophyta</taxon>
        <taxon>Tracheophyta</taxon>
        <taxon>Spermatophyta</taxon>
        <taxon>Magnoliopsida</taxon>
        <taxon>eudicotyledons</taxon>
        <taxon>Gunneridae</taxon>
        <taxon>Pentapetalae</taxon>
        <taxon>rosids</taxon>
        <taxon>fabids</taxon>
        <taxon>Malpighiales</taxon>
        <taxon>Salicaceae</taxon>
        <taxon>Saliceae</taxon>
        <taxon>Salix</taxon>
    </lineage>
</organism>
<dbReference type="AlphaFoldDB" id="A0A9Q0VTJ3"/>
<proteinExistence type="predicted"/>
<protein>
    <submittedName>
        <fullName evidence="2">Uncharacterized protein</fullName>
    </submittedName>
</protein>
<feature type="compositionally biased region" description="Basic and acidic residues" evidence="1">
    <location>
        <begin position="62"/>
        <end position="78"/>
    </location>
</feature>
<keyword evidence="3" id="KW-1185">Reference proteome</keyword>
<sequence>MDTERIIRKWMWRYHKKKAPRILLKPVKPPETFMRKKKPLKPPPSTVKSDEDSTMEPQGYENKIKDKEYLPESNKMTE</sequence>
<accession>A0A9Q0VTJ3</accession>
<feature type="non-terminal residue" evidence="2">
    <location>
        <position position="1"/>
    </location>
</feature>
<name>A0A9Q0VTJ3_SALPP</name>
<evidence type="ECO:0000256" key="1">
    <source>
        <dbReference type="SAM" id="MobiDB-lite"/>
    </source>
</evidence>
<reference evidence="2" key="1">
    <citation type="submission" date="2022-11" db="EMBL/GenBank/DDBJ databases">
        <authorList>
            <person name="Hyden B.L."/>
            <person name="Feng K."/>
            <person name="Yates T."/>
            <person name="Jawdy S."/>
            <person name="Smart L.B."/>
            <person name="Muchero W."/>
        </authorList>
    </citation>
    <scope>NUCLEOTIDE SEQUENCE</scope>
    <source>
        <tissue evidence="2">Shoot tip</tissue>
    </source>
</reference>
<reference evidence="2" key="2">
    <citation type="journal article" date="2023" name="Int. J. Mol. Sci.">
        <title>De Novo Assembly and Annotation of 11 Diverse Shrub Willow (Salix) Genomes Reveals Novel Gene Organization in Sex-Linked Regions.</title>
        <authorList>
            <person name="Hyden B."/>
            <person name="Feng K."/>
            <person name="Yates T.B."/>
            <person name="Jawdy S."/>
            <person name="Cereghino C."/>
            <person name="Smart L.B."/>
            <person name="Muchero W."/>
        </authorList>
    </citation>
    <scope>NUCLEOTIDE SEQUENCE</scope>
    <source>
        <tissue evidence="2">Shoot tip</tissue>
    </source>
</reference>
<comment type="caution">
    <text evidence="2">The sequence shown here is derived from an EMBL/GenBank/DDBJ whole genome shotgun (WGS) entry which is preliminary data.</text>
</comment>
<dbReference type="EMBL" id="JAPFFK010000007">
    <property type="protein sequence ID" value="KAJ6754293.1"/>
    <property type="molecule type" value="Genomic_DNA"/>
</dbReference>
<dbReference type="Proteomes" id="UP001151532">
    <property type="component" value="Chromosome 16"/>
</dbReference>
<evidence type="ECO:0000313" key="3">
    <source>
        <dbReference type="Proteomes" id="UP001151532"/>
    </source>
</evidence>